<evidence type="ECO:0000313" key="2">
    <source>
        <dbReference type="EMBL" id="NNJ25496.1"/>
    </source>
</evidence>
<keyword evidence="1" id="KW-1133">Transmembrane helix</keyword>
<sequence>MPAWAGWALLGLSVVGFVLHGWDKWRATRNGRRVPETVLHIVELLGGWPGALIARHWFRHKTVKLSYRITFWLCVLTNAAVVGGVLWFGDSFGEKVASLPE</sequence>
<dbReference type="InterPro" id="IPR010718">
    <property type="entry name" value="DUF1294"/>
</dbReference>
<evidence type="ECO:0008006" key="4">
    <source>
        <dbReference type="Google" id="ProtNLM"/>
    </source>
</evidence>
<protein>
    <recommendedName>
        <fullName evidence="4">DUF1294 domain-containing protein</fullName>
    </recommendedName>
</protein>
<dbReference type="Pfam" id="PF06961">
    <property type="entry name" value="DUF1294"/>
    <property type="match status" value="1"/>
</dbReference>
<evidence type="ECO:0000256" key="1">
    <source>
        <dbReference type="SAM" id="Phobius"/>
    </source>
</evidence>
<keyword evidence="1" id="KW-0472">Membrane</keyword>
<name>A0ABX1VC17_9PLAN</name>
<comment type="caution">
    <text evidence="2">The sequence shown here is derived from an EMBL/GenBank/DDBJ whole genome shotgun (WGS) entry which is preliminary data.</text>
</comment>
<keyword evidence="3" id="KW-1185">Reference proteome</keyword>
<feature type="transmembrane region" description="Helical" evidence="1">
    <location>
        <begin position="70"/>
        <end position="89"/>
    </location>
</feature>
<gene>
    <name evidence="2" type="ORF">LzC2_15660</name>
</gene>
<organism evidence="2 3">
    <name type="scientific">Alienimonas chondri</name>
    <dbReference type="NCBI Taxonomy" id="2681879"/>
    <lineage>
        <taxon>Bacteria</taxon>
        <taxon>Pseudomonadati</taxon>
        <taxon>Planctomycetota</taxon>
        <taxon>Planctomycetia</taxon>
        <taxon>Planctomycetales</taxon>
        <taxon>Planctomycetaceae</taxon>
        <taxon>Alienimonas</taxon>
    </lineage>
</organism>
<dbReference type="EMBL" id="WTPX01000038">
    <property type="protein sequence ID" value="NNJ25496.1"/>
    <property type="molecule type" value="Genomic_DNA"/>
</dbReference>
<evidence type="ECO:0000313" key="3">
    <source>
        <dbReference type="Proteomes" id="UP000609651"/>
    </source>
</evidence>
<dbReference type="Proteomes" id="UP000609651">
    <property type="component" value="Unassembled WGS sequence"/>
</dbReference>
<proteinExistence type="predicted"/>
<accession>A0ABX1VC17</accession>
<keyword evidence="1" id="KW-0812">Transmembrane</keyword>
<reference evidence="2 3" key="1">
    <citation type="journal article" date="2020" name="Syst. Appl. Microbiol.">
        <title>Alienimonas chondri sp. nov., a novel planctomycete isolated from the biofilm of the red alga Chondrus crispus.</title>
        <authorList>
            <person name="Vitorino I."/>
            <person name="Albuquerque L."/>
            <person name="Wiegand S."/>
            <person name="Kallscheuer N."/>
            <person name="da Costa M.S."/>
            <person name="Lobo-da-Cunha A."/>
            <person name="Jogler C."/>
            <person name="Lage O.M."/>
        </authorList>
    </citation>
    <scope>NUCLEOTIDE SEQUENCE [LARGE SCALE GENOMIC DNA]</scope>
    <source>
        <strain evidence="2 3">LzC2</strain>
    </source>
</reference>